<keyword evidence="4 13" id="KW-0645">Protease</keyword>
<dbReference type="PANTHER" id="PTHR42837">
    <property type="entry name" value="REGULATOR OF SIGMA-E PROTEASE RSEP"/>
    <property type="match status" value="1"/>
</dbReference>
<keyword evidence="5 11" id="KW-0812">Transmembrane</keyword>
<evidence type="ECO:0000256" key="5">
    <source>
        <dbReference type="ARBA" id="ARBA00022692"/>
    </source>
</evidence>
<keyword evidence="10 11" id="KW-0472">Membrane</keyword>
<keyword evidence="9 11" id="KW-0482">Metalloprotease</keyword>
<dbReference type="Proteomes" id="UP001268089">
    <property type="component" value="Unassembled WGS sequence"/>
</dbReference>
<dbReference type="SMART" id="SM00228">
    <property type="entry name" value="PDZ"/>
    <property type="match status" value="1"/>
</dbReference>
<dbReference type="InterPro" id="IPR004387">
    <property type="entry name" value="Pept_M50_Zn"/>
</dbReference>
<evidence type="ECO:0000259" key="12">
    <source>
        <dbReference type="PROSITE" id="PS50106"/>
    </source>
</evidence>
<keyword evidence="6 11" id="KW-0378">Hydrolase</keyword>
<organism evidence="13 14">
    <name type="scientific">Rhodoferax saidenbachensis</name>
    <dbReference type="NCBI Taxonomy" id="1484693"/>
    <lineage>
        <taxon>Bacteria</taxon>
        <taxon>Pseudomonadati</taxon>
        <taxon>Pseudomonadota</taxon>
        <taxon>Betaproteobacteria</taxon>
        <taxon>Burkholderiales</taxon>
        <taxon>Comamonadaceae</taxon>
        <taxon>Rhodoferax</taxon>
    </lineage>
</organism>
<name>A0ABU1ZMB5_9BURK</name>
<evidence type="ECO:0000256" key="3">
    <source>
        <dbReference type="ARBA" id="ARBA00007931"/>
    </source>
</evidence>
<dbReference type="PROSITE" id="PS50106">
    <property type="entry name" value="PDZ"/>
    <property type="match status" value="1"/>
</dbReference>
<reference evidence="13 14" key="1">
    <citation type="submission" date="2023-07" db="EMBL/GenBank/DDBJ databases">
        <title>Sorghum-associated microbial communities from plants grown in Nebraska, USA.</title>
        <authorList>
            <person name="Schachtman D."/>
        </authorList>
    </citation>
    <scope>NUCLEOTIDE SEQUENCE [LARGE SCALE GENOMIC DNA]</scope>
    <source>
        <strain evidence="13 14">BE308</strain>
    </source>
</reference>
<dbReference type="Pfam" id="PF02163">
    <property type="entry name" value="Peptidase_M50"/>
    <property type="match status" value="1"/>
</dbReference>
<dbReference type="SUPFAM" id="SSF50156">
    <property type="entry name" value="PDZ domain-like"/>
    <property type="match status" value="1"/>
</dbReference>
<dbReference type="NCBIfam" id="TIGR00054">
    <property type="entry name" value="RIP metalloprotease RseP"/>
    <property type="match status" value="1"/>
</dbReference>
<dbReference type="PANTHER" id="PTHR42837:SF2">
    <property type="entry name" value="MEMBRANE METALLOPROTEASE ARASP2, CHLOROPLASTIC-RELATED"/>
    <property type="match status" value="1"/>
</dbReference>
<dbReference type="InterPro" id="IPR008915">
    <property type="entry name" value="Peptidase_M50"/>
</dbReference>
<comment type="caution">
    <text evidence="13">The sequence shown here is derived from an EMBL/GenBank/DDBJ whole genome shotgun (WGS) entry which is preliminary data.</text>
</comment>
<gene>
    <name evidence="13" type="ORF">J2X15_001906</name>
</gene>
<accession>A0ABU1ZMB5</accession>
<evidence type="ECO:0000256" key="1">
    <source>
        <dbReference type="ARBA" id="ARBA00001947"/>
    </source>
</evidence>
<evidence type="ECO:0000313" key="13">
    <source>
        <dbReference type="EMBL" id="MDR7306623.1"/>
    </source>
</evidence>
<evidence type="ECO:0000256" key="6">
    <source>
        <dbReference type="ARBA" id="ARBA00022801"/>
    </source>
</evidence>
<keyword evidence="11" id="KW-0479">Metal-binding</keyword>
<evidence type="ECO:0000256" key="7">
    <source>
        <dbReference type="ARBA" id="ARBA00022833"/>
    </source>
</evidence>
<evidence type="ECO:0000256" key="4">
    <source>
        <dbReference type="ARBA" id="ARBA00022670"/>
    </source>
</evidence>
<keyword evidence="8 11" id="KW-1133">Transmembrane helix</keyword>
<feature type="transmembrane region" description="Helical" evidence="11">
    <location>
        <begin position="431"/>
        <end position="452"/>
    </location>
</feature>
<dbReference type="CDD" id="cd06163">
    <property type="entry name" value="S2P-M50_PDZ_RseP-like"/>
    <property type="match status" value="1"/>
</dbReference>
<dbReference type="GO" id="GO:0006508">
    <property type="term" value="P:proteolysis"/>
    <property type="evidence" value="ECO:0007669"/>
    <property type="project" value="UniProtKB-KW"/>
</dbReference>
<comment type="subcellular location">
    <subcellularLocation>
        <location evidence="2">Membrane</location>
        <topology evidence="2">Multi-pass membrane protein</topology>
    </subcellularLocation>
</comment>
<evidence type="ECO:0000256" key="2">
    <source>
        <dbReference type="ARBA" id="ARBA00004141"/>
    </source>
</evidence>
<evidence type="ECO:0000313" key="14">
    <source>
        <dbReference type="Proteomes" id="UP001268089"/>
    </source>
</evidence>
<dbReference type="InterPro" id="IPR001478">
    <property type="entry name" value="PDZ"/>
</dbReference>
<evidence type="ECO:0000256" key="10">
    <source>
        <dbReference type="ARBA" id="ARBA00023136"/>
    </source>
</evidence>
<feature type="domain" description="PDZ" evidence="12">
    <location>
        <begin position="202"/>
        <end position="280"/>
    </location>
</feature>
<dbReference type="InterPro" id="IPR041489">
    <property type="entry name" value="PDZ_6"/>
</dbReference>
<dbReference type="EC" id="3.4.24.-" evidence="11"/>
<keyword evidence="7 11" id="KW-0862">Zinc</keyword>
<dbReference type="Pfam" id="PF17820">
    <property type="entry name" value="PDZ_6"/>
    <property type="match status" value="1"/>
</dbReference>
<feature type="transmembrane region" description="Helical" evidence="11">
    <location>
        <begin position="380"/>
        <end position="402"/>
    </location>
</feature>
<dbReference type="GO" id="GO:0008233">
    <property type="term" value="F:peptidase activity"/>
    <property type="evidence" value="ECO:0007669"/>
    <property type="project" value="UniProtKB-KW"/>
</dbReference>
<protein>
    <recommendedName>
        <fullName evidence="11">Zinc metalloprotease</fullName>
        <ecNumber evidence="11">3.4.24.-</ecNumber>
    </recommendedName>
</protein>
<comment type="cofactor">
    <cofactor evidence="1 11">
        <name>Zn(2+)</name>
        <dbReference type="ChEBI" id="CHEBI:29105"/>
    </cofactor>
</comment>
<sequence length="453" mass="48481">MLTVASFIVAIAILVAVHEWGHYAMAVASGVKVLRFSVGFGPRIWGWTSARSSTEFVVCALPLGGYVKMLDEREGAVDPKDRHLAFNTQPLKVRAAVVVAGPLANLVLAVLLYSVVHWTGMQEFEAKLSKPVAGSLAAGLGMEGGERVLRVGTTEAGMKPVQSFEDFRWQLTRSALAQEGLLMEYQSSGAGSIAQARLNLDTLDVRTADSELFRKIGWLGPWSAAVVGDVRAGGAAAAAGLQSGDVVLQVDDLAIGDGAHLREIIRSSAESPQIQVQRWTVVRGGQQLVIRVTPTREQNGAVVVGRVNAMIGAMPATVLVRYGVVDGITRALQRTWEVSALTLRMMGKMVIGEVSLKNLSGPLTIADYAGKSAALGWSQFLVFLALISISLGVLNLLPLPVLDGGHLMYYLWELLTGKAVSDAWMGQLQRVGLVILLMMMSVAVFNDLTHLLG</sequence>
<comment type="similarity">
    <text evidence="3 11">Belongs to the peptidase M50B family.</text>
</comment>
<evidence type="ECO:0000256" key="11">
    <source>
        <dbReference type="RuleBase" id="RU362031"/>
    </source>
</evidence>
<proteinExistence type="inferred from homology"/>
<evidence type="ECO:0000256" key="9">
    <source>
        <dbReference type="ARBA" id="ARBA00023049"/>
    </source>
</evidence>
<feature type="transmembrane region" description="Helical" evidence="11">
    <location>
        <begin position="95"/>
        <end position="116"/>
    </location>
</feature>
<keyword evidence="14" id="KW-1185">Reference proteome</keyword>
<dbReference type="Gene3D" id="2.30.42.10">
    <property type="match status" value="2"/>
</dbReference>
<dbReference type="EMBL" id="JAVDXO010000003">
    <property type="protein sequence ID" value="MDR7306623.1"/>
    <property type="molecule type" value="Genomic_DNA"/>
</dbReference>
<evidence type="ECO:0000256" key="8">
    <source>
        <dbReference type="ARBA" id="ARBA00022989"/>
    </source>
</evidence>
<dbReference type="InterPro" id="IPR036034">
    <property type="entry name" value="PDZ_sf"/>
</dbReference>
<dbReference type="RefSeq" id="WP_310341923.1">
    <property type="nucleotide sequence ID" value="NZ_JAVDXO010000003.1"/>
</dbReference>